<comment type="caution">
    <text evidence="1">The sequence shown here is derived from an EMBL/GenBank/DDBJ whole genome shotgun (WGS) entry which is preliminary data.</text>
</comment>
<organism evidence="1 3">
    <name type="scientific">Peronospora matthiolae</name>
    <dbReference type="NCBI Taxonomy" id="2874970"/>
    <lineage>
        <taxon>Eukaryota</taxon>
        <taxon>Sar</taxon>
        <taxon>Stramenopiles</taxon>
        <taxon>Oomycota</taxon>
        <taxon>Peronosporomycetes</taxon>
        <taxon>Peronosporales</taxon>
        <taxon>Peronosporaceae</taxon>
        <taxon>Peronospora</taxon>
    </lineage>
</organism>
<dbReference type="EMBL" id="CAKLBY020000014">
    <property type="protein sequence ID" value="CAK7897185.1"/>
    <property type="molecule type" value="Genomic_DNA"/>
</dbReference>
<evidence type="ECO:0000313" key="1">
    <source>
        <dbReference type="EMBL" id="CAK7897185.1"/>
    </source>
</evidence>
<name>A0AAV1T2G4_9STRA</name>
<dbReference type="AlphaFoldDB" id="A0AAV1T2G4"/>
<gene>
    <name evidence="2" type="ORF">PM001_LOCUS11866</name>
    <name evidence="1" type="ORF">PM001_LOCUS1388</name>
</gene>
<proteinExistence type="predicted"/>
<accession>A0AAV1T2G4</accession>
<reference evidence="1" key="1">
    <citation type="submission" date="2024-01" db="EMBL/GenBank/DDBJ databases">
        <authorList>
            <person name="Webb A."/>
        </authorList>
    </citation>
    <scope>NUCLEOTIDE SEQUENCE</scope>
    <source>
        <strain evidence="1">Pm1</strain>
    </source>
</reference>
<dbReference type="Proteomes" id="UP001162060">
    <property type="component" value="Unassembled WGS sequence"/>
</dbReference>
<protein>
    <submittedName>
        <fullName evidence="1">Uncharacterized protein</fullName>
    </submittedName>
</protein>
<evidence type="ECO:0000313" key="2">
    <source>
        <dbReference type="EMBL" id="CAK7926716.1"/>
    </source>
</evidence>
<sequence>MRRALKQVAGIQADQEKMCRALKQVSGLQAELGEAQDSLSAGSAECDQLRRIVSYRDVTLDQMRVHLADVVSIRDRAIRDHLTIRNRMALLVSGKSSVTPTEVG</sequence>
<evidence type="ECO:0000313" key="3">
    <source>
        <dbReference type="Proteomes" id="UP001162060"/>
    </source>
</evidence>
<dbReference type="EMBL" id="CAKLBY020000101">
    <property type="protein sequence ID" value="CAK7926716.1"/>
    <property type="molecule type" value="Genomic_DNA"/>
</dbReference>